<sequence length="69" mass="7723">MSHSRSSADCRSEGKRDISPFPEWEGSMANFRGNQGVISVFVPWNEMNVWSKSVLLGLSITYLANPFVT</sequence>
<name>A0A1E1LER6_9HELO</name>
<dbReference type="AlphaFoldDB" id="A0A1E1LER6"/>
<dbReference type="Proteomes" id="UP000178912">
    <property type="component" value="Unassembled WGS sequence"/>
</dbReference>
<dbReference type="EMBL" id="FJUX01000108">
    <property type="protein sequence ID" value="CZT08904.1"/>
    <property type="molecule type" value="Genomic_DNA"/>
</dbReference>
<accession>A0A1E1LER6</accession>
<evidence type="ECO:0000256" key="1">
    <source>
        <dbReference type="SAM" id="MobiDB-lite"/>
    </source>
</evidence>
<organism evidence="2 3">
    <name type="scientific">Rhynchosporium agropyri</name>
    <dbReference type="NCBI Taxonomy" id="914238"/>
    <lineage>
        <taxon>Eukaryota</taxon>
        <taxon>Fungi</taxon>
        <taxon>Dikarya</taxon>
        <taxon>Ascomycota</taxon>
        <taxon>Pezizomycotina</taxon>
        <taxon>Leotiomycetes</taxon>
        <taxon>Helotiales</taxon>
        <taxon>Ploettnerulaceae</taxon>
        <taxon>Rhynchosporium</taxon>
    </lineage>
</organism>
<reference evidence="3" key="1">
    <citation type="submission" date="2016-03" db="EMBL/GenBank/DDBJ databases">
        <authorList>
            <person name="Guldener U."/>
        </authorList>
    </citation>
    <scope>NUCLEOTIDE SEQUENCE [LARGE SCALE GENOMIC DNA]</scope>
    <source>
        <strain evidence="3">04CH-RAC-A.6.1</strain>
    </source>
</reference>
<feature type="compositionally biased region" description="Basic and acidic residues" evidence="1">
    <location>
        <begin position="1"/>
        <end position="18"/>
    </location>
</feature>
<evidence type="ECO:0000313" key="2">
    <source>
        <dbReference type="EMBL" id="CZT08904.1"/>
    </source>
</evidence>
<keyword evidence="3" id="KW-1185">Reference proteome</keyword>
<gene>
    <name evidence="2" type="ORF">RAG0_13837</name>
</gene>
<protein>
    <submittedName>
        <fullName evidence="2">Uncharacterized protein</fullName>
    </submittedName>
</protein>
<feature type="region of interest" description="Disordered" evidence="1">
    <location>
        <begin position="1"/>
        <end position="21"/>
    </location>
</feature>
<proteinExistence type="predicted"/>
<evidence type="ECO:0000313" key="3">
    <source>
        <dbReference type="Proteomes" id="UP000178912"/>
    </source>
</evidence>